<evidence type="ECO:0000256" key="6">
    <source>
        <dbReference type="PIRSR" id="PIRSR000097-2"/>
    </source>
</evidence>
<dbReference type="RefSeq" id="WP_321399119.1">
    <property type="nucleotide sequence ID" value="NZ_CP139487.1"/>
</dbReference>
<dbReference type="PANTHER" id="PTHR43827">
    <property type="entry name" value="2,5-DIKETO-D-GLUCONIC ACID REDUCTASE"/>
    <property type="match status" value="1"/>
</dbReference>
<accession>A0AAX4HTX0</accession>
<dbReference type="PROSITE" id="PS00062">
    <property type="entry name" value="ALDOKETO_REDUCTASE_2"/>
    <property type="match status" value="1"/>
</dbReference>
<comment type="similarity">
    <text evidence="1">Belongs to the aldo/keto reductase family.</text>
</comment>
<dbReference type="Proteomes" id="UP001324634">
    <property type="component" value="Chromosome"/>
</dbReference>
<comment type="catalytic activity">
    <reaction evidence="4">
        <text>hydroxyacetone + NADP(+) = methylglyoxal + NADPH + H(+)</text>
        <dbReference type="Rhea" id="RHEA:27986"/>
        <dbReference type="ChEBI" id="CHEBI:15378"/>
        <dbReference type="ChEBI" id="CHEBI:17158"/>
        <dbReference type="ChEBI" id="CHEBI:27957"/>
        <dbReference type="ChEBI" id="CHEBI:57783"/>
        <dbReference type="ChEBI" id="CHEBI:58349"/>
    </reaction>
</comment>
<dbReference type="InterPro" id="IPR036812">
    <property type="entry name" value="NAD(P)_OxRdtase_dom_sf"/>
</dbReference>
<feature type="active site" description="Proton donor" evidence="5">
    <location>
        <position position="39"/>
    </location>
</feature>
<keyword evidence="10" id="KW-1185">Reference proteome</keyword>
<dbReference type="NCBIfam" id="NF008377">
    <property type="entry name" value="PRK11172.1"/>
    <property type="match status" value="1"/>
</dbReference>
<evidence type="ECO:0000256" key="7">
    <source>
        <dbReference type="PIRSR" id="PIRSR000097-3"/>
    </source>
</evidence>
<dbReference type="InterPro" id="IPR020471">
    <property type="entry name" value="AKR"/>
</dbReference>
<evidence type="ECO:0000256" key="3">
    <source>
        <dbReference type="ARBA" id="ARBA00023002"/>
    </source>
</evidence>
<dbReference type="EC" id="1.1.1.346" evidence="9"/>
<keyword evidence="3 9" id="KW-0560">Oxidoreductase</keyword>
<feature type="site" description="Lowers pKa of active site Tyr" evidence="7">
    <location>
        <position position="64"/>
    </location>
</feature>
<evidence type="ECO:0000256" key="4">
    <source>
        <dbReference type="ARBA" id="ARBA00049445"/>
    </source>
</evidence>
<evidence type="ECO:0000256" key="5">
    <source>
        <dbReference type="PIRSR" id="PIRSR000097-1"/>
    </source>
</evidence>
<evidence type="ECO:0000313" key="9">
    <source>
        <dbReference type="EMBL" id="WPU66671.1"/>
    </source>
</evidence>
<name>A0AAX4HTX0_9BACT</name>
<feature type="binding site" evidence="6">
    <location>
        <position position="97"/>
    </location>
    <ligand>
        <name>substrate</name>
    </ligand>
</feature>
<dbReference type="PIRSF" id="PIRSF000097">
    <property type="entry name" value="AKR"/>
    <property type="match status" value="1"/>
</dbReference>
<dbReference type="InterPro" id="IPR018170">
    <property type="entry name" value="Aldo/ket_reductase_CS"/>
</dbReference>
<dbReference type="GO" id="GO:1990002">
    <property type="term" value="F:methylglyoxal reductase (NADPH) (acetol producing) activity"/>
    <property type="evidence" value="ECO:0007669"/>
    <property type="project" value="TreeGrafter"/>
</dbReference>
<sequence length="264" mass="29719">MQMPQIGLGTFRLKGDDAYNSVKTGLEVGYRHIDTAQIYDNEEEVGKALTDSGLPRAEVFVTTKIWNSNLGKENLIPSLMESLRKLQTSYVDLLLIHWPSKEFALKETLDELMKAKAQGLTKEIGISNFPIKETQEAIDLIGANNIYTNQIEIHPFLQNKKLVNFLNEKGIRVTAYMPLAYGKVMTDETLKSVGGIHDASPATVSMSWLLDQGFTVIPSSTKRSNLENNLKTRVKFLTSQDAIKIQSLDRNERLAQPEFSPKWD</sequence>
<dbReference type="Pfam" id="PF00248">
    <property type="entry name" value="Aldo_ket_red"/>
    <property type="match status" value="1"/>
</dbReference>
<reference evidence="9 10" key="1">
    <citation type="submission" date="2023-11" db="EMBL/GenBank/DDBJ databases">
        <title>Peredibacter starrii A3.12.</title>
        <authorList>
            <person name="Mitchell R.J."/>
        </authorList>
    </citation>
    <scope>NUCLEOTIDE SEQUENCE [LARGE SCALE GENOMIC DNA]</scope>
    <source>
        <strain evidence="9 10">A3.12</strain>
    </source>
</reference>
<evidence type="ECO:0000259" key="8">
    <source>
        <dbReference type="Pfam" id="PF00248"/>
    </source>
</evidence>
<dbReference type="SUPFAM" id="SSF51430">
    <property type="entry name" value="NAD(P)-linked oxidoreductase"/>
    <property type="match status" value="1"/>
</dbReference>
<protein>
    <submittedName>
        <fullName evidence="9">2,5-didehydrogluconate reductase DkgB</fullName>
        <ecNumber evidence="9">1.1.1.346</ecNumber>
    </submittedName>
</protein>
<evidence type="ECO:0000313" key="10">
    <source>
        <dbReference type="Proteomes" id="UP001324634"/>
    </source>
</evidence>
<dbReference type="InterPro" id="IPR023210">
    <property type="entry name" value="NADP_OxRdtase_dom"/>
</dbReference>
<dbReference type="GO" id="GO:0051596">
    <property type="term" value="P:methylglyoxal catabolic process"/>
    <property type="evidence" value="ECO:0007669"/>
    <property type="project" value="TreeGrafter"/>
</dbReference>
<dbReference type="PANTHER" id="PTHR43827:SF3">
    <property type="entry name" value="NADP-DEPENDENT OXIDOREDUCTASE DOMAIN-CONTAINING PROTEIN"/>
    <property type="match status" value="1"/>
</dbReference>
<evidence type="ECO:0000256" key="1">
    <source>
        <dbReference type="ARBA" id="ARBA00007905"/>
    </source>
</evidence>
<gene>
    <name evidence="9" type="primary">dkgB</name>
    <name evidence="9" type="ORF">SOO65_07925</name>
</gene>
<evidence type="ECO:0000256" key="2">
    <source>
        <dbReference type="ARBA" id="ARBA00022857"/>
    </source>
</evidence>
<proteinExistence type="inferred from homology"/>
<keyword evidence="2" id="KW-0521">NADP</keyword>
<dbReference type="EMBL" id="CP139487">
    <property type="protein sequence ID" value="WPU66671.1"/>
    <property type="molecule type" value="Genomic_DNA"/>
</dbReference>
<dbReference type="KEGG" id="psti:SOO65_07925"/>
<dbReference type="Gene3D" id="3.20.20.100">
    <property type="entry name" value="NADP-dependent oxidoreductase domain"/>
    <property type="match status" value="1"/>
</dbReference>
<dbReference type="PRINTS" id="PR00069">
    <property type="entry name" value="ALDKETRDTASE"/>
</dbReference>
<dbReference type="PROSITE" id="PS00798">
    <property type="entry name" value="ALDOKETO_REDUCTASE_1"/>
    <property type="match status" value="1"/>
</dbReference>
<feature type="domain" description="NADP-dependent oxidoreductase" evidence="8">
    <location>
        <begin position="6"/>
        <end position="249"/>
    </location>
</feature>
<dbReference type="AlphaFoldDB" id="A0AAX4HTX0"/>
<organism evidence="9 10">
    <name type="scientific">Peredibacter starrii</name>
    <dbReference type="NCBI Taxonomy" id="28202"/>
    <lineage>
        <taxon>Bacteria</taxon>
        <taxon>Pseudomonadati</taxon>
        <taxon>Bdellovibrionota</taxon>
        <taxon>Bacteriovoracia</taxon>
        <taxon>Bacteriovoracales</taxon>
        <taxon>Bacteriovoracaceae</taxon>
        <taxon>Peredibacter</taxon>
    </lineage>
</organism>
<dbReference type="FunFam" id="3.20.20.100:FF:000002">
    <property type="entry name" value="2,5-diketo-D-gluconic acid reductase A"/>
    <property type="match status" value="1"/>
</dbReference>